<dbReference type="PIRSF" id="PIRSF005091">
    <property type="entry name" value="Mmb_sulf_HI1246"/>
    <property type="match status" value="1"/>
</dbReference>
<dbReference type="SUPFAM" id="SSF53649">
    <property type="entry name" value="Alkaline phosphatase-like"/>
    <property type="match status" value="1"/>
</dbReference>
<evidence type="ECO:0000313" key="11">
    <source>
        <dbReference type="EMBL" id="KEJ93431.1"/>
    </source>
</evidence>
<dbReference type="GO" id="GO:0005886">
    <property type="term" value="C:plasma membrane"/>
    <property type="evidence" value="ECO:0007669"/>
    <property type="project" value="UniProtKB-SubCell"/>
</dbReference>
<feature type="transmembrane region" description="Helical" evidence="9">
    <location>
        <begin position="87"/>
        <end position="111"/>
    </location>
</feature>
<dbReference type="RefSeq" id="WP_051682514.1">
    <property type="nucleotide sequence ID" value="NZ_JMKI01000003.1"/>
</dbReference>
<feature type="transmembrane region" description="Helical" evidence="9">
    <location>
        <begin position="12"/>
        <end position="37"/>
    </location>
</feature>
<dbReference type="InterPro" id="IPR012160">
    <property type="entry name" value="LtaS-like"/>
</dbReference>
<keyword evidence="7" id="KW-0479">Metal-binding</keyword>
<proteinExistence type="predicted"/>
<dbReference type="Pfam" id="PF00884">
    <property type="entry name" value="Sulfatase"/>
    <property type="match status" value="1"/>
</dbReference>
<evidence type="ECO:0000256" key="6">
    <source>
        <dbReference type="PIRSR" id="PIRSR005091-1"/>
    </source>
</evidence>
<evidence type="ECO:0000256" key="7">
    <source>
        <dbReference type="PIRSR" id="PIRSR005091-2"/>
    </source>
</evidence>
<feature type="binding site" evidence="7">
    <location>
        <position position="425"/>
    </location>
    <ligand>
        <name>substrate</name>
    </ligand>
</feature>
<comment type="caution">
    <text evidence="11">The sequence shown here is derived from an EMBL/GenBank/DDBJ whole genome shotgun (WGS) entry which is preliminary data.</text>
</comment>
<feature type="binding site" evidence="8">
    <location>
        <position position="486"/>
    </location>
    <ligand>
        <name>Mn(2+)</name>
        <dbReference type="ChEBI" id="CHEBI:29035"/>
    </ligand>
</feature>
<dbReference type="PANTHER" id="PTHR47371">
    <property type="entry name" value="LIPOTEICHOIC ACID SYNTHASE"/>
    <property type="match status" value="1"/>
</dbReference>
<dbReference type="Proteomes" id="UP000027665">
    <property type="component" value="Unassembled WGS sequence"/>
</dbReference>
<dbReference type="InterPro" id="IPR000917">
    <property type="entry name" value="Sulfatase_N"/>
</dbReference>
<keyword evidence="4 9" id="KW-1133">Transmembrane helix</keyword>
<keyword evidence="3 9" id="KW-0812">Transmembrane</keyword>
<keyword evidence="12" id="KW-1185">Reference proteome</keyword>
<evidence type="ECO:0000256" key="3">
    <source>
        <dbReference type="ARBA" id="ARBA00022692"/>
    </source>
</evidence>
<feature type="domain" description="Sulfatase N-terminal" evidence="10">
    <location>
        <begin position="262"/>
        <end position="552"/>
    </location>
</feature>
<organism evidence="11 12">
    <name type="scientific">Synergistes jonesii</name>
    <dbReference type="NCBI Taxonomy" id="2754"/>
    <lineage>
        <taxon>Bacteria</taxon>
        <taxon>Thermotogati</taxon>
        <taxon>Synergistota</taxon>
        <taxon>Synergistia</taxon>
        <taxon>Synergistales</taxon>
        <taxon>Synergistaceae</taxon>
        <taxon>Synergistes</taxon>
    </lineage>
</organism>
<dbReference type="STRING" id="2754.EH55_03950"/>
<evidence type="ECO:0000313" key="12">
    <source>
        <dbReference type="Proteomes" id="UP000027665"/>
    </source>
</evidence>
<name>A0A073IVD4_9BACT</name>
<evidence type="ECO:0000256" key="8">
    <source>
        <dbReference type="PIRSR" id="PIRSR005091-3"/>
    </source>
</evidence>
<evidence type="ECO:0000256" key="2">
    <source>
        <dbReference type="ARBA" id="ARBA00022475"/>
    </source>
</evidence>
<protein>
    <recommendedName>
        <fullName evidence="10">Sulfatase N-terminal domain-containing protein</fullName>
    </recommendedName>
</protein>
<dbReference type="Gene3D" id="3.30.1120.170">
    <property type="match status" value="1"/>
</dbReference>
<dbReference type="AlphaFoldDB" id="A0A073IVD4"/>
<dbReference type="GeneID" id="90982495"/>
<sequence length="636" mass="71203">MRLPTKASPLELNGWHFTALLFAAIWLKFFSVDYAIADVLNWPSFGSSSFHVLRHTARALAVCLPSLGAIICLTVPLAFVPKKRCAAALLIFDLLLSALVMTDRLFVRYYGDIFIFHDLLLLPQTGLITKSIWALLKPWDVLIFADIPLLLWLLKSGRLRVVFGETRKVKFRAAAALIIVSIIVQCAACWHLKRFRPNIINAMYDRLSVCAWVSSATFHWWDFVSLSRELLTPKHVPCDTVDEISRWFAGRAARGRPKTRAKNLIFVQCEALQYFAVDLEIDGVPVTPNLNRFKNECYYFPNAWSQAAGGNSADAELMANTGLFPAASGAAYSLYAENDYNSLARAMRARGARAVVVQGTKSAFWNCHRMHPKLWFNKQYSQNSYPDDEAIGLGLSDRVIFGHALEIMRGMRSPFYCFIVTLSSHHPFDFEGIPKDSLPLPGALKDTLIGNYLLSLNYFDRQFGMFVEGLRAGGLLDKCVIAVYGDHPAIPAAHKEELERLFGGKIDGAVDWKMTRRVAMMLRTPESAKSPRVYLRNCGQMDILPTVSALLGLNIETTFGSDLLSEKSDEFVVFRNGSYIAGDVFVEPAAGRATDLSTGAAADAKDFLAQTDEAERRLRYNDLILENNLINEIIKR</sequence>
<feature type="transmembrane region" description="Helical" evidence="9">
    <location>
        <begin position="57"/>
        <end position="80"/>
    </location>
</feature>
<feature type="transmembrane region" description="Helical" evidence="9">
    <location>
        <begin position="174"/>
        <end position="193"/>
    </location>
</feature>
<evidence type="ECO:0000256" key="1">
    <source>
        <dbReference type="ARBA" id="ARBA00004651"/>
    </source>
</evidence>
<reference evidence="11 12" key="1">
    <citation type="submission" date="2014-04" db="EMBL/GenBank/DDBJ databases">
        <title>Draft Genome Sequence of Synergistes jonesii.</title>
        <authorList>
            <person name="Coil D.A."/>
            <person name="Eisen J.A."/>
            <person name="Holland-Moritz H.E."/>
        </authorList>
    </citation>
    <scope>NUCLEOTIDE SEQUENCE [LARGE SCALE GENOMIC DNA]</scope>
    <source>
        <strain evidence="11 12">78-1</strain>
    </source>
</reference>
<comment type="subcellular location">
    <subcellularLocation>
        <location evidence="1">Cell membrane</location>
        <topology evidence="1">Multi-pass membrane protein</topology>
    </subcellularLocation>
</comment>
<keyword evidence="2" id="KW-1003">Cell membrane</keyword>
<feature type="binding site" evidence="8">
    <location>
        <position position="270"/>
    </location>
    <ligand>
        <name>Mn(2+)</name>
        <dbReference type="ChEBI" id="CHEBI:29035"/>
    </ligand>
</feature>
<dbReference type="InterPro" id="IPR017850">
    <property type="entry name" value="Alkaline_phosphatase_core_sf"/>
</dbReference>
<dbReference type="GO" id="GO:0046872">
    <property type="term" value="F:metal ion binding"/>
    <property type="evidence" value="ECO:0007669"/>
    <property type="project" value="UniProtKB-KW"/>
</dbReference>
<dbReference type="InterPro" id="IPR050448">
    <property type="entry name" value="OpgB/LTA_synthase_biosynth"/>
</dbReference>
<accession>A0A073IVD4</accession>
<dbReference type="EMBL" id="JMKI01000003">
    <property type="protein sequence ID" value="KEJ93431.1"/>
    <property type="molecule type" value="Genomic_DNA"/>
</dbReference>
<keyword evidence="7" id="KW-0464">Manganese</keyword>
<evidence type="ECO:0000256" key="9">
    <source>
        <dbReference type="SAM" id="Phobius"/>
    </source>
</evidence>
<feature type="transmembrane region" description="Helical" evidence="9">
    <location>
        <begin position="131"/>
        <end position="154"/>
    </location>
</feature>
<evidence type="ECO:0000256" key="4">
    <source>
        <dbReference type="ARBA" id="ARBA00022989"/>
    </source>
</evidence>
<evidence type="ECO:0000259" key="10">
    <source>
        <dbReference type="Pfam" id="PF00884"/>
    </source>
</evidence>
<dbReference type="CDD" id="cd16015">
    <property type="entry name" value="LTA_synthase"/>
    <property type="match status" value="1"/>
</dbReference>
<dbReference type="OrthoDB" id="279611at2"/>
<gene>
    <name evidence="11" type="ORF">EH55_03950</name>
</gene>
<feature type="binding site" evidence="8">
    <location>
        <position position="487"/>
    </location>
    <ligand>
        <name>Mn(2+)</name>
        <dbReference type="ChEBI" id="CHEBI:29035"/>
    </ligand>
</feature>
<dbReference type="Gene3D" id="3.40.720.10">
    <property type="entry name" value="Alkaline Phosphatase, subunit A"/>
    <property type="match status" value="1"/>
</dbReference>
<dbReference type="eggNOG" id="COG1368">
    <property type="taxonomic scope" value="Bacteria"/>
</dbReference>
<keyword evidence="5 9" id="KW-0472">Membrane</keyword>
<feature type="active site" evidence="6">
    <location>
        <position position="312"/>
    </location>
</feature>
<dbReference type="PANTHER" id="PTHR47371:SF3">
    <property type="entry name" value="PHOSPHOGLYCEROL TRANSFERASE I"/>
    <property type="match status" value="1"/>
</dbReference>
<evidence type="ECO:0000256" key="5">
    <source>
        <dbReference type="ARBA" id="ARBA00023136"/>
    </source>
</evidence>